<dbReference type="PANTHER" id="PTHR13748">
    <property type="entry name" value="COBW-RELATED"/>
    <property type="match status" value="1"/>
</dbReference>
<name>A0A6A8AE45_9HYPH</name>
<dbReference type="InterPro" id="IPR036627">
    <property type="entry name" value="CobW-likC_sf"/>
</dbReference>
<dbReference type="AlphaFoldDB" id="A0A6A8AE45"/>
<dbReference type="InterPro" id="IPR012824">
    <property type="entry name" value="CobW"/>
</dbReference>
<accession>A0A6A8AE45</accession>
<dbReference type="RefSeq" id="WP_153355678.1">
    <property type="nucleotide sequence ID" value="NZ_JAYKOO010000009.1"/>
</dbReference>
<sequence length="345" mass="37280">MTANLARIPCTVVTGFLGAGKTTLLRHTLQNLEGKRLAVIVNEFGDVGIDGEILKSCGIENCPDDNIVELANGCICCTVADDFVPAIDKILALEPKVDHILIETSGLALPKPLIQAFQWPSVKSRVTVDGVVAVVDGLALAEGRVADDMEALAAQRAQDDSLDHDDPVEEVFEDQIACADLVILTKADLLDEKGLAIANAHVTEHLPRAVRIVPASNGVVDPAVFIGLGLAVEDDIDNRKTHHDDELDHEHDDFDSFVLDVPAIADPEELSKRIADVTAAEKVLRIKGYVEVSGKPMRLLVQAVGPRVNHYFDRPWAANEERRSRLVVIGEKGIDAAKIEKILAA</sequence>
<evidence type="ECO:0000256" key="5">
    <source>
        <dbReference type="ARBA" id="ARBA00045658"/>
    </source>
</evidence>
<dbReference type="InterPro" id="IPR027417">
    <property type="entry name" value="P-loop_NTPase"/>
</dbReference>
<dbReference type="GO" id="GO:0005737">
    <property type="term" value="C:cytoplasm"/>
    <property type="evidence" value="ECO:0007669"/>
    <property type="project" value="TreeGrafter"/>
</dbReference>
<dbReference type="EMBL" id="WIXI01000046">
    <property type="protein sequence ID" value="MQY48020.1"/>
    <property type="molecule type" value="Genomic_DNA"/>
</dbReference>
<dbReference type="GO" id="GO:0009236">
    <property type="term" value="P:cobalamin biosynthetic process"/>
    <property type="evidence" value="ECO:0007669"/>
    <property type="project" value="InterPro"/>
</dbReference>
<dbReference type="Proteomes" id="UP000435138">
    <property type="component" value="Unassembled WGS sequence"/>
</dbReference>
<comment type="caution">
    <text evidence="8">The sequence shown here is derived from an EMBL/GenBank/DDBJ whole genome shotgun (WGS) entry which is preliminary data.</text>
</comment>
<dbReference type="SUPFAM" id="SSF90002">
    <property type="entry name" value="Hypothetical protein YjiA, C-terminal domain"/>
    <property type="match status" value="1"/>
</dbReference>
<organism evidence="8 9">
    <name type="scientific">Endobacterium cereale</name>
    <dbReference type="NCBI Taxonomy" id="2663029"/>
    <lineage>
        <taxon>Bacteria</taxon>
        <taxon>Pseudomonadati</taxon>
        <taxon>Pseudomonadota</taxon>
        <taxon>Alphaproteobacteria</taxon>
        <taxon>Hyphomicrobiales</taxon>
        <taxon>Rhizobiaceae</taxon>
        <taxon>Endobacterium</taxon>
    </lineage>
</organism>
<dbReference type="Pfam" id="PF07683">
    <property type="entry name" value="CobW_C"/>
    <property type="match status" value="1"/>
</dbReference>
<dbReference type="PANTHER" id="PTHR13748:SF62">
    <property type="entry name" value="COBW DOMAIN-CONTAINING PROTEIN"/>
    <property type="match status" value="1"/>
</dbReference>
<gene>
    <name evidence="8" type="primary">cobW</name>
    <name evidence="8" type="ORF">GAO09_18445</name>
</gene>
<dbReference type="InterPro" id="IPR003495">
    <property type="entry name" value="CobW/HypB/UreG_nucleotide-bd"/>
</dbReference>
<dbReference type="SMART" id="SM00833">
    <property type="entry name" value="CobW_C"/>
    <property type="match status" value="1"/>
</dbReference>
<dbReference type="CDD" id="cd03112">
    <property type="entry name" value="CobW-like"/>
    <property type="match status" value="1"/>
</dbReference>
<comment type="similarity">
    <text evidence="4">Belongs to the SIMIBI class G3E GTPase family. ZNG1 subfamily.</text>
</comment>
<comment type="catalytic activity">
    <reaction evidence="6">
        <text>GTP + H2O = GDP + phosphate + H(+)</text>
        <dbReference type="Rhea" id="RHEA:19669"/>
        <dbReference type="ChEBI" id="CHEBI:15377"/>
        <dbReference type="ChEBI" id="CHEBI:15378"/>
        <dbReference type="ChEBI" id="CHEBI:37565"/>
        <dbReference type="ChEBI" id="CHEBI:43474"/>
        <dbReference type="ChEBI" id="CHEBI:58189"/>
    </reaction>
    <physiologicalReaction direction="left-to-right" evidence="6">
        <dbReference type="Rhea" id="RHEA:19670"/>
    </physiologicalReaction>
</comment>
<dbReference type="Gene3D" id="3.40.50.300">
    <property type="entry name" value="P-loop containing nucleotide triphosphate hydrolases"/>
    <property type="match status" value="1"/>
</dbReference>
<proteinExistence type="inferred from homology"/>
<keyword evidence="9" id="KW-1185">Reference proteome</keyword>
<feature type="domain" description="CobW C-terminal" evidence="7">
    <location>
        <begin position="254"/>
        <end position="345"/>
    </location>
</feature>
<dbReference type="InterPro" id="IPR011629">
    <property type="entry name" value="CobW-like_C"/>
</dbReference>
<evidence type="ECO:0000313" key="9">
    <source>
        <dbReference type="Proteomes" id="UP000435138"/>
    </source>
</evidence>
<evidence type="ECO:0000256" key="3">
    <source>
        <dbReference type="ARBA" id="ARBA00023186"/>
    </source>
</evidence>
<dbReference type="Pfam" id="PF02492">
    <property type="entry name" value="cobW"/>
    <property type="match status" value="1"/>
</dbReference>
<comment type="function">
    <text evidence="5">Zinc chaperone that directly transfers zinc cofactor to target proteins, thereby activating them. Zinc is transferred from the CXCC motif in the GTPase domain to the zinc binding site in target proteins in a process requiring GTP hydrolysis.</text>
</comment>
<keyword evidence="2" id="KW-0378">Hydrolase</keyword>
<keyword evidence="3" id="KW-0143">Chaperone</keyword>
<protein>
    <submittedName>
        <fullName evidence="8">Cobalamin biosynthesis protein CobW</fullName>
    </submittedName>
</protein>
<reference evidence="8 9" key="1">
    <citation type="submission" date="2019-11" db="EMBL/GenBank/DDBJ databases">
        <title>Genome analysis of Rhizobacterium cereale a novel genus and species isolated from maize roots in North Spain.</title>
        <authorList>
            <person name="Menendez E."/>
            <person name="Flores-Felix J.D."/>
            <person name="Ramirez-Bahena M.-H."/>
            <person name="Igual J.M."/>
            <person name="Garcia-Fraile P."/>
            <person name="Peix A."/>
            <person name="Velazquez E."/>
        </authorList>
    </citation>
    <scope>NUCLEOTIDE SEQUENCE [LARGE SCALE GENOMIC DNA]</scope>
    <source>
        <strain evidence="8 9">RZME27</strain>
    </source>
</reference>
<evidence type="ECO:0000259" key="7">
    <source>
        <dbReference type="SMART" id="SM00833"/>
    </source>
</evidence>
<evidence type="ECO:0000313" key="8">
    <source>
        <dbReference type="EMBL" id="MQY48020.1"/>
    </source>
</evidence>
<evidence type="ECO:0000256" key="1">
    <source>
        <dbReference type="ARBA" id="ARBA00022741"/>
    </source>
</evidence>
<dbReference type="GO" id="GO:0016787">
    <property type="term" value="F:hydrolase activity"/>
    <property type="evidence" value="ECO:0007669"/>
    <property type="project" value="UniProtKB-KW"/>
</dbReference>
<dbReference type="GO" id="GO:0000166">
    <property type="term" value="F:nucleotide binding"/>
    <property type="evidence" value="ECO:0007669"/>
    <property type="project" value="UniProtKB-KW"/>
</dbReference>
<dbReference type="Gene3D" id="3.30.1220.10">
    <property type="entry name" value="CobW-like, C-terminal domain"/>
    <property type="match status" value="1"/>
</dbReference>
<dbReference type="InterPro" id="IPR051316">
    <property type="entry name" value="Zinc-reg_GTPase_activator"/>
</dbReference>
<evidence type="ECO:0000256" key="6">
    <source>
        <dbReference type="ARBA" id="ARBA00049117"/>
    </source>
</evidence>
<evidence type="ECO:0000256" key="2">
    <source>
        <dbReference type="ARBA" id="ARBA00022801"/>
    </source>
</evidence>
<dbReference type="NCBIfam" id="TIGR02475">
    <property type="entry name" value="CobW"/>
    <property type="match status" value="1"/>
</dbReference>
<evidence type="ECO:0000256" key="4">
    <source>
        <dbReference type="ARBA" id="ARBA00034320"/>
    </source>
</evidence>
<dbReference type="SUPFAM" id="SSF52540">
    <property type="entry name" value="P-loop containing nucleoside triphosphate hydrolases"/>
    <property type="match status" value="1"/>
</dbReference>
<keyword evidence="1" id="KW-0547">Nucleotide-binding</keyword>